<gene>
    <name evidence="2" type="ORF">M404DRAFT_36266</name>
</gene>
<evidence type="ECO:0000256" key="1">
    <source>
        <dbReference type="SAM" id="MobiDB-lite"/>
    </source>
</evidence>
<dbReference type="InParanoid" id="A0A0C3NBG1"/>
<protein>
    <submittedName>
        <fullName evidence="2">Uncharacterized protein</fullName>
    </submittedName>
</protein>
<reference evidence="2 3" key="1">
    <citation type="submission" date="2014-04" db="EMBL/GenBank/DDBJ databases">
        <authorList>
            <consortium name="DOE Joint Genome Institute"/>
            <person name="Kuo A."/>
            <person name="Kohler A."/>
            <person name="Costa M.D."/>
            <person name="Nagy L.G."/>
            <person name="Floudas D."/>
            <person name="Copeland A."/>
            <person name="Barry K.W."/>
            <person name="Cichocki N."/>
            <person name="Veneault-Fourrey C."/>
            <person name="LaButti K."/>
            <person name="Lindquist E.A."/>
            <person name="Lipzen A."/>
            <person name="Lundell T."/>
            <person name="Morin E."/>
            <person name="Murat C."/>
            <person name="Sun H."/>
            <person name="Tunlid A."/>
            <person name="Henrissat B."/>
            <person name="Grigoriev I.V."/>
            <person name="Hibbett D.S."/>
            <person name="Martin F."/>
            <person name="Nordberg H.P."/>
            <person name="Cantor M.N."/>
            <person name="Hua S.X."/>
        </authorList>
    </citation>
    <scope>NUCLEOTIDE SEQUENCE [LARGE SCALE GENOMIC DNA]</scope>
    <source>
        <strain evidence="2 3">Marx 270</strain>
    </source>
</reference>
<reference evidence="3" key="2">
    <citation type="submission" date="2015-01" db="EMBL/GenBank/DDBJ databases">
        <title>Evolutionary Origins and Diversification of the Mycorrhizal Mutualists.</title>
        <authorList>
            <consortium name="DOE Joint Genome Institute"/>
            <consortium name="Mycorrhizal Genomics Consortium"/>
            <person name="Kohler A."/>
            <person name="Kuo A."/>
            <person name="Nagy L.G."/>
            <person name="Floudas D."/>
            <person name="Copeland A."/>
            <person name="Barry K.W."/>
            <person name="Cichocki N."/>
            <person name="Veneault-Fourrey C."/>
            <person name="LaButti K."/>
            <person name="Lindquist E.A."/>
            <person name="Lipzen A."/>
            <person name="Lundell T."/>
            <person name="Morin E."/>
            <person name="Murat C."/>
            <person name="Riley R."/>
            <person name="Ohm R."/>
            <person name="Sun H."/>
            <person name="Tunlid A."/>
            <person name="Henrissat B."/>
            <person name="Grigoriev I.V."/>
            <person name="Hibbett D.S."/>
            <person name="Martin F."/>
        </authorList>
    </citation>
    <scope>NUCLEOTIDE SEQUENCE [LARGE SCALE GENOMIC DNA]</scope>
    <source>
        <strain evidence="3">Marx 270</strain>
    </source>
</reference>
<sequence length="53" mass="5728">MVFYVCGSVVTKAQSFNGVKQAAKLQGPSSSLMLQGSKSLQQHPTSRVSWTKL</sequence>
<evidence type="ECO:0000313" key="3">
    <source>
        <dbReference type="Proteomes" id="UP000054217"/>
    </source>
</evidence>
<accession>A0A0C3NBG1</accession>
<keyword evidence="3" id="KW-1185">Reference proteome</keyword>
<dbReference type="EMBL" id="KN832194">
    <property type="protein sequence ID" value="KIN93235.1"/>
    <property type="molecule type" value="Genomic_DNA"/>
</dbReference>
<organism evidence="2 3">
    <name type="scientific">Pisolithus tinctorius Marx 270</name>
    <dbReference type="NCBI Taxonomy" id="870435"/>
    <lineage>
        <taxon>Eukaryota</taxon>
        <taxon>Fungi</taxon>
        <taxon>Dikarya</taxon>
        <taxon>Basidiomycota</taxon>
        <taxon>Agaricomycotina</taxon>
        <taxon>Agaricomycetes</taxon>
        <taxon>Agaricomycetidae</taxon>
        <taxon>Boletales</taxon>
        <taxon>Sclerodermatineae</taxon>
        <taxon>Pisolithaceae</taxon>
        <taxon>Pisolithus</taxon>
    </lineage>
</organism>
<name>A0A0C3NBG1_PISTI</name>
<dbReference type="AlphaFoldDB" id="A0A0C3NBG1"/>
<proteinExistence type="predicted"/>
<dbReference type="HOGENOM" id="CLU_3069674_0_0_1"/>
<feature type="region of interest" description="Disordered" evidence="1">
    <location>
        <begin position="34"/>
        <end position="53"/>
    </location>
</feature>
<evidence type="ECO:0000313" key="2">
    <source>
        <dbReference type="EMBL" id="KIN93235.1"/>
    </source>
</evidence>
<dbReference type="Proteomes" id="UP000054217">
    <property type="component" value="Unassembled WGS sequence"/>
</dbReference>